<gene>
    <name evidence="1" type="ORF">CC84DRAFT_760781</name>
</gene>
<accession>A0A177CHQ1</accession>
<evidence type="ECO:0000313" key="1">
    <source>
        <dbReference type="EMBL" id="OAG06320.1"/>
    </source>
</evidence>
<evidence type="ECO:0000313" key="2">
    <source>
        <dbReference type="Proteomes" id="UP000077069"/>
    </source>
</evidence>
<name>A0A177CHQ1_9PLEO</name>
<dbReference type="AlphaFoldDB" id="A0A177CHQ1"/>
<dbReference type="RefSeq" id="XP_018036685.1">
    <property type="nucleotide sequence ID" value="XM_018187331.1"/>
</dbReference>
<organism evidence="1 2">
    <name type="scientific">Paraphaeosphaeria sporulosa</name>
    <dbReference type="NCBI Taxonomy" id="1460663"/>
    <lineage>
        <taxon>Eukaryota</taxon>
        <taxon>Fungi</taxon>
        <taxon>Dikarya</taxon>
        <taxon>Ascomycota</taxon>
        <taxon>Pezizomycotina</taxon>
        <taxon>Dothideomycetes</taxon>
        <taxon>Pleosporomycetidae</taxon>
        <taxon>Pleosporales</taxon>
        <taxon>Massarineae</taxon>
        <taxon>Didymosphaeriaceae</taxon>
        <taxon>Paraphaeosphaeria</taxon>
    </lineage>
</organism>
<reference evidence="1 2" key="1">
    <citation type="submission" date="2016-05" db="EMBL/GenBank/DDBJ databases">
        <title>Comparative analysis of secretome profiles of manganese(II)-oxidizing ascomycete fungi.</title>
        <authorList>
            <consortium name="DOE Joint Genome Institute"/>
            <person name="Zeiner C.A."/>
            <person name="Purvine S.O."/>
            <person name="Zink E.M."/>
            <person name="Wu S."/>
            <person name="Pasa-Tolic L."/>
            <person name="Chaput D.L."/>
            <person name="Haridas S."/>
            <person name="Grigoriev I.V."/>
            <person name="Santelli C.M."/>
            <person name="Hansel C.M."/>
        </authorList>
    </citation>
    <scope>NUCLEOTIDE SEQUENCE [LARGE SCALE GENOMIC DNA]</scope>
    <source>
        <strain evidence="1 2">AP3s5-JAC2a</strain>
    </source>
</reference>
<dbReference type="InParanoid" id="A0A177CHQ1"/>
<keyword evidence="2" id="KW-1185">Reference proteome</keyword>
<dbReference type="EMBL" id="KV441552">
    <property type="protein sequence ID" value="OAG06320.1"/>
    <property type="molecule type" value="Genomic_DNA"/>
</dbReference>
<dbReference type="GeneID" id="28770817"/>
<dbReference type="Proteomes" id="UP000077069">
    <property type="component" value="Unassembled WGS sequence"/>
</dbReference>
<protein>
    <submittedName>
        <fullName evidence="1">Uncharacterized protein</fullName>
    </submittedName>
</protein>
<proteinExistence type="predicted"/>
<sequence length="106" mass="11203">MLSVRSTAKQSAGCKVGMCTPHRIARECDDGMLGDGLMGMAVHVRRRAVSLPGFAAATRRVGKGSGREDPTRSRCESTRWSAELAVSADSRVGLAVEKVWGNGRGG</sequence>